<evidence type="ECO:0000313" key="2">
    <source>
        <dbReference type="EMBL" id="KOB79358.1"/>
    </source>
</evidence>
<keyword evidence="1" id="KW-0472">Membrane</keyword>
<sequence>MPGNECDVTVVVGALIVFVLPLTLLFPEFCLWDVVPKIQVIRFHIISLDVTWPQFNAGIIGLLVCFYCLCLEIRKRKLDDMVENVLTVSQGTEVTLAVEKGRQAAAIKTCVELLDASTDHYEHLVLLSNELRQREVMKNQHPPVIELSTSEF</sequence>
<organism evidence="2 3">
    <name type="scientific">Operophtera brumata</name>
    <name type="common">Winter moth</name>
    <name type="synonym">Phalaena brumata</name>
    <dbReference type="NCBI Taxonomy" id="104452"/>
    <lineage>
        <taxon>Eukaryota</taxon>
        <taxon>Metazoa</taxon>
        <taxon>Ecdysozoa</taxon>
        <taxon>Arthropoda</taxon>
        <taxon>Hexapoda</taxon>
        <taxon>Insecta</taxon>
        <taxon>Pterygota</taxon>
        <taxon>Neoptera</taxon>
        <taxon>Endopterygota</taxon>
        <taxon>Lepidoptera</taxon>
        <taxon>Glossata</taxon>
        <taxon>Ditrysia</taxon>
        <taxon>Geometroidea</taxon>
        <taxon>Geometridae</taxon>
        <taxon>Larentiinae</taxon>
        <taxon>Operophtera</taxon>
    </lineage>
</organism>
<dbReference type="Proteomes" id="UP000037510">
    <property type="component" value="Unassembled WGS sequence"/>
</dbReference>
<feature type="transmembrane region" description="Helical" evidence="1">
    <location>
        <begin position="52"/>
        <end position="71"/>
    </location>
</feature>
<evidence type="ECO:0000313" key="3">
    <source>
        <dbReference type="Proteomes" id="UP000037510"/>
    </source>
</evidence>
<dbReference type="AlphaFoldDB" id="A0A0L7LV31"/>
<proteinExistence type="predicted"/>
<comment type="caution">
    <text evidence="2">The sequence shown here is derived from an EMBL/GenBank/DDBJ whole genome shotgun (WGS) entry which is preliminary data.</text>
</comment>
<keyword evidence="1" id="KW-1133">Transmembrane helix</keyword>
<feature type="transmembrane region" description="Helical" evidence="1">
    <location>
        <begin position="7"/>
        <end position="26"/>
    </location>
</feature>
<evidence type="ECO:0000256" key="1">
    <source>
        <dbReference type="SAM" id="Phobius"/>
    </source>
</evidence>
<dbReference type="EMBL" id="JTDY01000025">
    <property type="protein sequence ID" value="KOB79358.1"/>
    <property type="molecule type" value="Genomic_DNA"/>
</dbReference>
<accession>A0A0L7LV31</accession>
<protein>
    <submittedName>
        <fullName evidence="2">Uncharacterized protein</fullName>
    </submittedName>
</protein>
<name>A0A0L7LV31_OPEBR</name>
<keyword evidence="3" id="KW-1185">Reference proteome</keyword>
<reference evidence="2 3" key="1">
    <citation type="journal article" date="2015" name="Genome Biol. Evol.">
        <title>The genome of winter moth (Operophtera brumata) provides a genomic perspective on sexual dimorphism and phenology.</title>
        <authorList>
            <person name="Derks M.F."/>
            <person name="Smit S."/>
            <person name="Salis L."/>
            <person name="Schijlen E."/>
            <person name="Bossers A."/>
            <person name="Mateman C."/>
            <person name="Pijl A.S."/>
            <person name="de Ridder D."/>
            <person name="Groenen M.A."/>
            <person name="Visser M.E."/>
            <person name="Megens H.J."/>
        </authorList>
    </citation>
    <scope>NUCLEOTIDE SEQUENCE [LARGE SCALE GENOMIC DNA]</scope>
    <source>
        <strain evidence="2">WM2013NL</strain>
        <tissue evidence="2">Head and thorax</tissue>
    </source>
</reference>
<keyword evidence="1" id="KW-0812">Transmembrane</keyword>
<gene>
    <name evidence="2" type="ORF">OBRU01_00538</name>
</gene>